<reference evidence="3 4" key="1">
    <citation type="submission" date="2016-10" db="EMBL/GenBank/DDBJ databases">
        <authorList>
            <person name="de Groot N.N."/>
        </authorList>
    </citation>
    <scope>NUCLEOTIDE SEQUENCE [LARGE SCALE GENOMIC DNA]</scope>
    <source>
        <strain evidence="3 4">DSM 25947</strain>
    </source>
</reference>
<feature type="chain" id="PRO_5010260348" description="Fibronectin type-III domain-containing protein" evidence="2">
    <location>
        <begin position="23"/>
        <end position="305"/>
    </location>
</feature>
<evidence type="ECO:0000313" key="3">
    <source>
        <dbReference type="EMBL" id="SES82542.1"/>
    </source>
</evidence>
<feature type="compositionally biased region" description="Polar residues" evidence="1">
    <location>
        <begin position="280"/>
        <end position="292"/>
    </location>
</feature>
<name>A0A1H9ZLW9_9BACT</name>
<proteinExistence type="predicted"/>
<evidence type="ECO:0000256" key="2">
    <source>
        <dbReference type="SAM" id="SignalP"/>
    </source>
</evidence>
<accession>A0A1H9ZLW9</accession>
<evidence type="ECO:0000313" key="4">
    <source>
        <dbReference type="Proteomes" id="UP000181981"/>
    </source>
</evidence>
<dbReference type="RefSeq" id="WP_139178001.1">
    <property type="nucleotide sequence ID" value="NZ_FOHT01000002.1"/>
</dbReference>
<gene>
    <name evidence="3" type="ORF">SAMN05444285_102191</name>
</gene>
<evidence type="ECO:0000256" key="1">
    <source>
        <dbReference type="SAM" id="MobiDB-lite"/>
    </source>
</evidence>
<protein>
    <recommendedName>
        <fullName evidence="5">Fibronectin type-III domain-containing protein</fullName>
    </recommendedName>
</protein>
<dbReference type="EMBL" id="FOHT01000002">
    <property type="protein sequence ID" value="SES82542.1"/>
    <property type="molecule type" value="Genomic_DNA"/>
</dbReference>
<feature type="signal peptide" evidence="2">
    <location>
        <begin position="1"/>
        <end position="22"/>
    </location>
</feature>
<evidence type="ECO:0008006" key="5">
    <source>
        <dbReference type="Google" id="ProtNLM"/>
    </source>
</evidence>
<feature type="region of interest" description="Disordered" evidence="1">
    <location>
        <begin position="265"/>
        <end position="305"/>
    </location>
</feature>
<dbReference type="AlphaFoldDB" id="A0A1H9ZLW9"/>
<sequence length="305" mass="32393">MKKLVFLLTAVLVTAFSTGIFAQSTGIAPQVGSKHNYAVTFTSGNTYDWEVTSDFAGNTSVEGSVVTVTAGTDDANIDVTWDNPVPGTTYFVHVTESGANNCSNRKVLAVVPVNSFSLDIVSVDLEDEDSDNGESYEICAADITIDGYDSETNSFTYNYHKDSVYYKVTADGINLENTSWSPQFTIAHEELTGTVVTAGWATAIDGTYLMGLATDGTVNDIDVETSATTSGEIWIKVVVDNSTTNEGLDANNITVNLVEDAETNVDNSNESGEDGNGNDVTSTGNDVRTQTIKARPATSGISTDN</sequence>
<dbReference type="Proteomes" id="UP000181981">
    <property type="component" value="Unassembled WGS sequence"/>
</dbReference>
<dbReference type="OrthoDB" id="1118785at2"/>
<keyword evidence="2" id="KW-0732">Signal</keyword>
<organism evidence="3 4">
    <name type="scientific">Draconibacterium orientale</name>
    <dbReference type="NCBI Taxonomy" id="1168034"/>
    <lineage>
        <taxon>Bacteria</taxon>
        <taxon>Pseudomonadati</taxon>
        <taxon>Bacteroidota</taxon>
        <taxon>Bacteroidia</taxon>
        <taxon>Marinilabiliales</taxon>
        <taxon>Prolixibacteraceae</taxon>
        <taxon>Draconibacterium</taxon>
    </lineage>
</organism>